<accession>A0A161QNH5</accession>
<sequence length="204" mass="22572">MLKTLFRRRDASSAAEAAAPGHTYAYKASLIGAAHRYELTDEGLLWRTGHRSGVWAYADIAAIRLSYRPMGMQHRRFRADIDHADGRHITIFSTSKQTVALMEPQSGYSAFILELHRRLAAAGSLARLSSGLRPGIYIMIVAALAFVGLAMTALLLRALLTGEFAGVVFIIGFAVFFGWQISGFIRRNKPRNYAFDSVPQELLP</sequence>
<organism evidence="2 3">
    <name type="scientific">Tardiphaga robiniae</name>
    <dbReference type="NCBI Taxonomy" id="943830"/>
    <lineage>
        <taxon>Bacteria</taxon>
        <taxon>Pseudomonadati</taxon>
        <taxon>Pseudomonadota</taxon>
        <taxon>Alphaproteobacteria</taxon>
        <taxon>Hyphomicrobiales</taxon>
        <taxon>Nitrobacteraceae</taxon>
        <taxon>Tardiphaga</taxon>
    </lineage>
</organism>
<feature type="transmembrane region" description="Helical" evidence="1">
    <location>
        <begin position="136"/>
        <end position="158"/>
    </location>
</feature>
<reference evidence="2 3" key="1">
    <citation type="submission" date="2016-03" db="EMBL/GenBank/DDBJ databases">
        <title>Microsymbionts genomes from the relict species Vavilovia formosa (Stev.) Fed.</title>
        <authorList>
            <person name="Kopat V."/>
            <person name="Chirak E."/>
            <person name="Kimeklis A."/>
            <person name="Andronov E."/>
        </authorList>
    </citation>
    <scope>NUCLEOTIDE SEQUENCE [LARGE SCALE GENOMIC DNA]</scope>
    <source>
        <strain evidence="2 3">Vaf07</strain>
    </source>
</reference>
<keyword evidence="1" id="KW-0472">Membrane</keyword>
<proteinExistence type="predicted"/>
<keyword evidence="1" id="KW-0812">Transmembrane</keyword>
<gene>
    <name evidence="2" type="ORF">A4A58_11290</name>
</gene>
<name>A0A161QNH5_9BRAD</name>
<evidence type="ECO:0000313" key="3">
    <source>
        <dbReference type="Proteomes" id="UP000076574"/>
    </source>
</evidence>
<feature type="transmembrane region" description="Helical" evidence="1">
    <location>
        <begin position="164"/>
        <end position="185"/>
    </location>
</feature>
<comment type="caution">
    <text evidence="2">The sequence shown here is derived from an EMBL/GenBank/DDBJ whole genome shotgun (WGS) entry which is preliminary data.</text>
</comment>
<dbReference type="RefSeq" id="WP_068735599.1">
    <property type="nucleotide sequence ID" value="NZ_LVYV01000034.1"/>
</dbReference>
<evidence type="ECO:0008006" key="4">
    <source>
        <dbReference type="Google" id="ProtNLM"/>
    </source>
</evidence>
<dbReference type="EMBL" id="LVYV01000034">
    <property type="protein sequence ID" value="KZD21714.1"/>
    <property type="molecule type" value="Genomic_DNA"/>
</dbReference>
<evidence type="ECO:0000256" key="1">
    <source>
        <dbReference type="SAM" id="Phobius"/>
    </source>
</evidence>
<keyword evidence="3" id="KW-1185">Reference proteome</keyword>
<dbReference type="OrthoDB" id="8159109at2"/>
<evidence type="ECO:0000313" key="2">
    <source>
        <dbReference type="EMBL" id="KZD21714.1"/>
    </source>
</evidence>
<dbReference type="Proteomes" id="UP000076574">
    <property type="component" value="Unassembled WGS sequence"/>
</dbReference>
<dbReference type="AlphaFoldDB" id="A0A161QNH5"/>
<protein>
    <recommendedName>
        <fullName evidence="4">Bll5862 protein</fullName>
    </recommendedName>
</protein>
<keyword evidence="1" id="KW-1133">Transmembrane helix</keyword>